<gene>
    <name evidence="1" type="ORF">LPJ66_008271</name>
</gene>
<feature type="non-terminal residue" evidence="1">
    <location>
        <position position="316"/>
    </location>
</feature>
<proteinExistence type="predicted"/>
<evidence type="ECO:0000313" key="2">
    <source>
        <dbReference type="Proteomes" id="UP001150581"/>
    </source>
</evidence>
<protein>
    <submittedName>
        <fullName evidence="1">Uncharacterized protein</fullName>
    </submittedName>
</protein>
<evidence type="ECO:0000313" key="1">
    <source>
        <dbReference type="EMBL" id="KAJ1889005.1"/>
    </source>
</evidence>
<organism evidence="1 2">
    <name type="scientific">Kickxella alabastrina</name>
    <dbReference type="NCBI Taxonomy" id="61397"/>
    <lineage>
        <taxon>Eukaryota</taxon>
        <taxon>Fungi</taxon>
        <taxon>Fungi incertae sedis</taxon>
        <taxon>Zoopagomycota</taxon>
        <taxon>Kickxellomycotina</taxon>
        <taxon>Kickxellomycetes</taxon>
        <taxon>Kickxellales</taxon>
        <taxon>Kickxellaceae</taxon>
        <taxon>Kickxella</taxon>
    </lineage>
</organism>
<accession>A0ACC1I6S0</accession>
<keyword evidence="2" id="KW-1185">Reference proteome</keyword>
<reference evidence="1" key="1">
    <citation type="submission" date="2022-07" db="EMBL/GenBank/DDBJ databases">
        <title>Phylogenomic reconstructions and comparative analyses of Kickxellomycotina fungi.</title>
        <authorList>
            <person name="Reynolds N.K."/>
            <person name="Stajich J.E."/>
            <person name="Barry K."/>
            <person name="Grigoriev I.V."/>
            <person name="Crous P."/>
            <person name="Smith M.E."/>
        </authorList>
    </citation>
    <scope>NUCLEOTIDE SEQUENCE</scope>
    <source>
        <strain evidence="1">Benny 63K</strain>
    </source>
</reference>
<dbReference type="EMBL" id="JANBPG010001630">
    <property type="protein sequence ID" value="KAJ1889005.1"/>
    <property type="molecule type" value="Genomic_DNA"/>
</dbReference>
<dbReference type="Proteomes" id="UP001150581">
    <property type="component" value="Unassembled WGS sequence"/>
</dbReference>
<sequence length="316" mass="33543">MFSKHHSNKEVTNITISVNGLLPALDIKSCMPPRPTAPHLTAAPCDPSPPLPIHGTGTLKLITDLAAVLGRGQFSTVYRGMLLQTDGPARECAVKVPHTNSLDARELVLVEAAGLALLGLQAPGIVQCFGMVDLGAATDTGCTVVGWADAGRAAVSGSGHWAEVLELCENGNCWEWMQANRAAMDAERFFVWARQLAVALGALADAGMAHKDIKPHNLLIDRSGNVRLADFTATEFSPEAIAQMQRVCPEFCPEELPAYTDFSGTIPYSAPEALQFTPGARSDAGALHKMDIFSAGVTLYTLFVSGLEPYAAVKSS</sequence>
<name>A0ACC1I6S0_9FUNG</name>
<comment type="caution">
    <text evidence="1">The sequence shown here is derived from an EMBL/GenBank/DDBJ whole genome shotgun (WGS) entry which is preliminary data.</text>
</comment>